<sequence length="592" mass="65414">MSLNILNKINNPRDLKILSREELHTLSTEIRDVLIKRVSTTGGHFGPNLGMVEATIALHYVFNSPVDKFVYDVSHQSYTHKILTGRKEAFTNPEKFKTVTGYTEPKESEHDFFTVGHTSTSISLACGLAKGRDVVGGKENIVAIIGDGSLSGGEAYEGLNNAAASGKNIIILVNDNDMSIAENHGGLYQNLALLRETEGKAEHNFFKSFGFDYHFVKDGNDIDSLIETFKKVKDTNHPVVIHMHTVKGKGYDDAEVNKEAFHWVMPFDLETKSPLFSGEYVKSYGDITSDFLVEKARKDKSIVGITAATPNIVGLAGLRNEFKDQYVDVGIAEEHAIALASGIAKRGGKPVASFISSFIQRTYDQLSQDLAINNNPATILVNWGGISGGDVTHLGLFDIPLISNIPNIVYLAPTTKEEHIAMMEWAIEQDNHPVAIRVPNMEVVSTGIEVEPNFDELDKYVKVEEGSEVAIIGLGSFFHLGKKVANRLKEIGINATLINPRFITGVDEELLNELQKDHKVVITLEDGILNGGFGEKISRFYSDKNMRVLNFGADKEFTDSVALEVLYERYHLTEKLIVADIEKVLEDIKTLA</sequence>
<evidence type="ECO:0000256" key="8">
    <source>
        <dbReference type="ARBA" id="ARBA00022723"/>
    </source>
</evidence>
<dbReference type="GO" id="GO:0016114">
    <property type="term" value="P:terpenoid biosynthetic process"/>
    <property type="evidence" value="ECO:0007669"/>
    <property type="project" value="InterPro"/>
</dbReference>
<dbReference type="InterPro" id="IPR049557">
    <property type="entry name" value="Transketolase_CS"/>
</dbReference>
<evidence type="ECO:0000313" key="15">
    <source>
        <dbReference type="Proteomes" id="UP000199068"/>
    </source>
</evidence>
<dbReference type="UniPathway" id="UPA00064">
    <property type="reaction ID" value="UER00091"/>
</dbReference>
<evidence type="ECO:0000256" key="5">
    <source>
        <dbReference type="ARBA" id="ARBA00011738"/>
    </source>
</evidence>
<keyword evidence="9" id="KW-0460">Magnesium</keyword>
<dbReference type="InterPro" id="IPR009014">
    <property type="entry name" value="Transketo_C/PFOR_II"/>
</dbReference>
<dbReference type="CDD" id="cd02007">
    <property type="entry name" value="TPP_DXS"/>
    <property type="match status" value="1"/>
</dbReference>
<evidence type="ECO:0000256" key="7">
    <source>
        <dbReference type="ARBA" id="ARBA00022679"/>
    </source>
</evidence>
<evidence type="ECO:0000256" key="2">
    <source>
        <dbReference type="ARBA" id="ARBA00001964"/>
    </source>
</evidence>
<dbReference type="FunFam" id="3.40.50.970:FF:000010">
    <property type="entry name" value="1-deoxy-D-xylulose-5-phosphate synthase"/>
    <property type="match status" value="1"/>
</dbReference>
<dbReference type="EMBL" id="FNGW01000003">
    <property type="protein sequence ID" value="SDL77371.1"/>
    <property type="molecule type" value="Genomic_DNA"/>
</dbReference>
<evidence type="ECO:0000256" key="1">
    <source>
        <dbReference type="ARBA" id="ARBA00001946"/>
    </source>
</evidence>
<dbReference type="SUPFAM" id="SSF52518">
    <property type="entry name" value="Thiamin diphosphate-binding fold (THDP-binding)"/>
    <property type="match status" value="1"/>
</dbReference>
<dbReference type="GO" id="GO:0019288">
    <property type="term" value="P:isopentenyl diphosphate biosynthetic process, methylerythritol 4-phosphate pathway"/>
    <property type="evidence" value="ECO:0007669"/>
    <property type="project" value="TreeGrafter"/>
</dbReference>
<dbReference type="EC" id="2.2.1.7" evidence="6"/>
<name>A0A1G9MTN4_9FIRM</name>
<gene>
    <name evidence="14" type="ORF">SAMN04515677_103347</name>
</gene>
<dbReference type="NCBIfam" id="NF003933">
    <property type="entry name" value="PRK05444.2-2"/>
    <property type="match status" value="1"/>
</dbReference>
<keyword evidence="15" id="KW-1185">Reference proteome</keyword>
<organism evidence="14 15">
    <name type="scientific">Romboutsia lituseburensis DSM 797</name>
    <dbReference type="NCBI Taxonomy" id="1121325"/>
    <lineage>
        <taxon>Bacteria</taxon>
        <taxon>Bacillati</taxon>
        <taxon>Bacillota</taxon>
        <taxon>Clostridia</taxon>
        <taxon>Peptostreptococcales</taxon>
        <taxon>Peptostreptococcaceae</taxon>
        <taxon>Romboutsia</taxon>
    </lineage>
</organism>
<protein>
    <recommendedName>
        <fullName evidence="6">1-deoxy-D-xylulose-5-phosphate synthase</fullName>
        <ecNumber evidence="6">2.2.1.7</ecNumber>
    </recommendedName>
</protein>
<dbReference type="Pfam" id="PF13292">
    <property type="entry name" value="DXP_synthase_N"/>
    <property type="match status" value="2"/>
</dbReference>
<dbReference type="Gene3D" id="3.40.50.920">
    <property type="match status" value="1"/>
</dbReference>
<keyword evidence="8" id="KW-0479">Metal-binding</keyword>
<comment type="cofactor">
    <cofactor evidence="1">
        <name>Mg(2+)</name>
        <dbReference type="ChEBI" id="CHEBI:18420"/>
    </cofactor>
</comment>
<evidence type="ECO:0000256" key="4">
    <source>
        <dbReference type="ARBA" id="ARBA00011081"/>
    </source>
</evidence>
<evidence type="ECO:0000256" key="9">
    <source>
        <dbReference type="ARBA" id="ARBA00022842"/>
    </source>
</evidence>
<dbReference type="PANTHER" id="PTHR43322:SF1">
    <property type="entry name" value="1-DEOXY-D-XYLULOSE-5-PHOSPHATE SYNTHASE"/>
    <property type="match status" value="1"/>
</dbReference>
<dbReference type="PROSITE" id="PS00801">
    <property type="entry name" value="TRANSKETOLASE_1"/>
    <property type="match status" value="1"/>
</dbReference>
<dbReference type="InterPro" id="IPR005477">
    <property type="entry name" value="Dxylulose-5-P_synthase"/>
</dbReference>
<comment type="pathway">
    <text evidence="3">Metabolic intermediate biosynthesis; 1-deoxy-D-xylulose 5-phosphate biosynthesis; 1-deoxy-D-xylulose 5-phosphate from D-glyceraldehyde 3-phosphate and pyruvate: step 1/1.</text>
</comment>
<dbReference type="InterPro" id="IPR033248">
    <property type="entry name" value="Transketolase_C"/>
</dbReference>
<evidence type="ECO:0000256" key="10">
    <source>
        <dbReference type="ARBA" id="ARBA00022977"/>
    </source>
</evidence>
<dbReference type="Pfam" id="PF02779">
    <property type="entry name" value="Transket_pyr"/>
    <property type="match status" value="1"/>
</dbReference>
<dbReference type="InterPro" id="IPR005475">
    <property type="entry name" value="Transketolase-like_Pyr-bd"/>
</dbReference>
<keyword evidence="12" id="KW-0414">Isoprene biosynthesis</keyword>
<evidence type="ECO:0000256" key="6">
    <source>
        <dbReference type="ARBA" id="ARBA00013150"/>
    </source>
</evidence>
<dbReference type="CDD" id="cd07033">
    <property type="entry name" value="TPP_PYR_DXS_TK_like"/>
    <property type="match status" value="1"/>
</dbReference>
<evidence type="ECO:0000259" key="13">
    <source>
        <dbReference type="SMART" id="SM00861"/>
    </source>
</evidence>
<dbReference type="Pfam" id="PF02780">
    <property type="entry name" value="Transketolase_C"/>
    <property type="match status" value="1"/>
</dbReference>
<dbReference type="GO" id="GO:0005829">
    <property type="term" value="C:cytosol"/>
    <property type="evidence" value="ECO:0007669"/>
    <property type="project" value="TreeGrafter"/>
</dbReference>
<keyword evidence="11" id="KW-0786">Thiamine pyrophosphate</keyword>
<evidence type="ECO:0000313" key="14">
    <source>
        <dbReference type="EMBL" id="SDL77371.1"/>
    </source>
</evidence>
<comment type="subunit">
    <text evidence="5">Homodimer.</text>
</comment>
<keyword evidence="7" id="KW-0808">Transferase</keyword>
<dbReference type="GO" id="GO:0008661">
    <property type="term" value="F:1-deoxy-D-xylulose-5-phosphate synthase activity"/>
    <property type="evidence" value="ECO:0007669"/>
    <property type="project" value="UniProtKB-EC"/>
</dbReference>
<accession>A0A1G9MTN4</accession>
<proteinExistence type="inferred from homology"/>
<dbReference type="SMART" id="SM00861">
    <property type="entry name" value="Transket_pyr"/>
    <property type="match status" value="1"/>
</dbReference>
<dbReference type="NCBIfam" id="NF008968">
    <property type="entry name" value="PRK12315.1"/>
    <property type="match status" value="1"/>
</dbReference>
<comment type="cofactor">
    <cofactor evidence="2">
        <name>thiamine diphosphate</name>
        <dbReference type="ChEBI" id="CHEBI:58937"/>
    </cofactor>
</comment>
<dbReference type="STRING" id="1121325.SAMN04515677_103347"/>
<dbReference type="GO" id="GO:0009228">
    <property type="term" value="P:thiamine biosynthetic process"/>
    <property type="evidence" value="ECO:0007669"/>
    <property type="project" value="UniProtKB-KW"/>
</dbReference>
<dbReference type="SUPFAM" id="SSF52922">
    <property type="entry name" value="TK C-terminal domain-like"/>
    <property type="match status" value="1"/>
</dbReference>
<reference evidence="14 15" key="1">
    <citation type="submission" date="2016-10" db="EMBL/GenBank/DDBJ databases">
        <authorList>
            <person name="de Groot N.N."/>
        </authorList>
    </citation>
    <scope>NUCLEOTIDE SEQUENCE [LARGE SCALE GENOMIC DNA]</scope>
    <source>
        <strain evidence="14 15">DSM 797</strain>
    </source>
</reference>
<comment type="similarity">
    <text evidence="4">Belongs to the transketolase family. DXPS subfamily.</text>
</comment>
<dbReference type="PANTHER" id="PTHR43322">
    <property type="entry name" value="1-D-DEOXYXYLULOSE 5-PHOSPHATE SYNTHASE-RELATED"/>
    <property type="match status" value="1"/>
</dbReference>
<dbReference type="Proteomes" id="UP000199068">
    <property type="component" value="Unassembled WGS sequence"/>
</dbReference>
<evidence type="ECO:0000256" key="3">
    <source>
        <dbReference type="ARBA" id="ARBA00004980"/>
    </source>
</evidence>
<dbReference type="AlphaFoldDB" id="A0A1G9MTN4"/>
<dbReference type="GO" id="GO:0046872">
    <property type="term" value="F:metal ion binding"/>
    <property type="evidence" value="ECO:0007669"/>
    <property type="project" value="UniProtKB-KW"/>
</dbReference>
<dbReference type="Gene3D" id="3.40.50.970">
    <property type="match status" value="2"/>
</dbReference>
<dbReference type="InterPro" id="IPR029061">
    <property type="entry name" value="THDP-binding"/>
</dbReference>
<dbReference type="RefSeq" id="WP_092725036.1">
    <property type="nucleotide sequence ID" value="NZ_FNGW01000003.1"/>
</dbReference>
<feature type="domain" description="Transketolase-like pyrimidine-binding" evidence="13">
    <location>
        <begin position="282"/>
        <end position="446"/>
    </location>
</feature>
<keyword evidence="10" id="KW-0784">Thiamine biosynthesis</keyword>
<evidence type="ECO:0000256" key="12">
    <source>
        <dbReference type="ARBA" id="ARBA00023229"/>
    </source>
</evidence>
<evidence type="ECO:0000256" key="11">
    <source>
        <dbReference type="ARBA" id="ARBA00023052"/>
    </source>
</evidence>